<dbReference type="Proteomes" id="UP000253846">
    <property type="component" value="Unassembled WGS sequence"/>
</dbReference>
<dbReference type="EMBL" id="UFTD01000002">
    <property type="protein sequence ID" value="SSZ40730.1"/>
    <property type="molecule type" value="Genomic_DNA"/>
</dbReference>
<name>A0A336NGD6_BARGR</name>
<accession>A0A336NGD6</accession>
<organism evidence="1 2">
    <name type="scientific">Bartonella grahamii</name>
    <dbReference type="NCBI Taxonomy" id="33045"/>
    <lineage>
        <taxon>Bacteria</taxon>
        <taxon>Pseudomonadati</taxon>
        <taxon>Pseudomonadota</taxon>
        <taxon>Alphaproteobacteria</taxon>
        <taxon>Hyphomicrobiales</taxon>
        <taxon>Bartonellaceae</taxon>
        <taxon>Bartonella</taxon>
    </lineage>
</organism>
<evidence type="ECO:0000313" key="2">
    <source>
        <dbReference type="Proteomes" id="UP000253846"/>
    </source>
</evidence>
<proteinExistence type="predicted"/>
<protein>
    <submittedName>
        <fullName evidence="1">Uncharacterized protein</fullName>
    </submittedName>
</protein>
<dbReference type="AlphaFoldDB" id="A0A336NGD6"/>
<gene>
    <name evidence="1" type="ORF">NCTC12860_01886</name>
</gene>
<evidence type="ECO:0000313" key="1">
    <source>
        <dbReference type="EMBL" id="SSZ40730.1"/>
    </source>
</evidence>
<reference evidence="1 2" key="1">
    <citation type="submission" date="2018-06" db="EMBL/GenBank/DDBJ databases">
        <authorList>
            <consortium name="Pathogen Informatics"/>
            <person name="Doyle S."/>
        </authorList>
    </citation>
    <scope>NUCLEOTIDE SEQUENCE [LARGE SCALE GENOMIC DNA]</scope>
    <source>
        <strain evidence="1 2">NCTC12860</strain>
    </source>
</reference>
<sequence>MDVCAVYDGGRLLRRDEYRKLYWRRSLFVATDSLHPEYRLMYERIIL</sequence>